<dbReference type="CDD" id="cd03257">
    <property type="entry name" value="ABC_NikE_OppD_transporters"/>
    <property type="match status" value="2"/>
</dbReference>
<feature type="domain" description="ABC transporter" evidence="5">
    <location>
        <begin position="269"/>
        <end position="519"/>
    </location>
</feature>
<evidence type="ECO:0000313" key="6">
    <source>
        <dbReference type="EMBL" id="TCV98952.1"/>
    </source>
</evidence>
<evidence type="ECO:0000259" key="5">
    <source>
        <dbReference type="PROSITE" id="PS50893"/>
    </source>
</evidence>
<dbReference type="PANTHER" id="PTHR43776:SF7">
    <property type="entry name" value="D,D-DIPEPTIDE TRANSPORT ATP-BINDING PROTEIN DDPF-RELATED"/>
    <property type="match status" value="1"/>
</dbReference>
<dbReference type="InterPro" id="IPR027417">
    <property type="entry name" value="P-loop_NTPase"/>
</dbReference>
<dbReference type="InterPro" id="IPR050319">
    <property type="entry name" value="ABC_transp_ATP-bind"/>
</dbReference>
<evidence type="ECO:0000256" key="1">
    <source>
        <dbReference type="ARBA" id="ARBA00005417"/>
    </source>
</evidence>
<dbReference type="NCBIfam" id="NF007739">
    <property type="entry name" value="PRK10419.1"/>
    <property type="match status" value="2"/>
</dbReference>
<organism evidence="6 7">
    <name type="scientific">Biostraticola tofi</name>
    <dbReference type="NCBI Taxonomy" id="466109"/>
    <lineage>
        <taxon>Bacteria</taxon>
        <taxon>Pseudomonadati</taxon>
        <taxon>Pseudomonadota</taxon>
        <taxon>Gammaproteobacteria</taxon>
        <taxon>Enterobacterales</taxon>
        <taxon>Bruguierivoracaceae</taxon>
        <taxon>Biostraticola</taxon>
    </lineage>
</organism>
<evidence type="ECO:0000256" key="3">
    <source>
        <dbReference type="ARBA" id="ARBA00022741"/>
    </source>
</evidence>
<dbReference type="SMART" id="SM00382">
    <property type="entry name" value="AAA"/>
    <property type="match status" value="2"/>
</dbReference>
<dbReference type="EMBL" id="SMCR01000002">
    <property type="protein sequence ID" value="TCV98952.1"/>
    <property type="molecule type" value="Genomic_DNA"/>
</dbReference>
<keyword evidence="4 6" id="KW-0067">ATP-binding</keyword>
<gene>
    <name evidence="6" type="ORF">EDC52_102275</name>
</gene>
<sequence>MADLLRLTGLSIRHGDHYLVDHLHLQMPRGETHALVGASGSGKSLTALSILGLLPRFLQISGGRTLNGTDLTTLNEKMLMRLRGNEVGFIFQEPMLSLNPLHTVGRQIMEAIALHRPQIKKQLRQRALELLQQVKLAPGERFFNAFPHALSGGQRQRVMIAMAIANRPALLIADEPTTALDATVAIEILDLLQDIKQRFGMGLLFITHDLNLVRRYADQVTVLNQGKMVEQGAVPALLQHPSKAYTRSLVDAEPVGAPEPVAADAPELLRIKGLTIAYPESRRWWHREAPPPAALCDIDLSLKRGETLAVVGGSGSGKTTLAKAILGMQKGDGEIIFDAQRVDRLPMQGWGNSRRKVQLLFQDPYSSLPPRMSVFDIVSEGLRHYDKTLTGAQLRQRVAKTLADVELPQDVMNRYPNEFSGGQRTRIALARVLILQPELLILDEPTAALDRLVQKRLIELLRRLQKNYQLSYLFISHDLSVVRAMAHRILVLQGGHIVESGRCEDIFMHPEFSYTRQLIAARVG</sequence>
<dbReference type="GO" id="GO:0055085">
    <property type="term" value="P:transmembrane transport"/>
    <property type="evidence" value="ECO:0007669"/>
    <property type="project" value="UniProtKB-ARBA"/>
</dbReference>
<name>A0A4R3Z026_9GAMM</name>
<dbReference type="InterPro" id="IPR003593">
    <property type="entry name" value="AAA+_ATPase"/>
</dbReference>
<comment type="similarity">
    <text evidence="1">Belongs to the ABC transporter superfamily.</text>
</comment>
<dbReference type="InterPro" id="IPR003439">
    <property type="entry name" value="ABC_transporter-like_ATP-bd"/>
</dbReference>
<evidence type="ECO:0000256" key="2">
    <source>
        <dbReference type="ARBA" id="ARBA00022448"/>
    </source>
</evidence>
<dbReference type="Pfam" id="PF00005">
    <property type="entry name" value="ABC_tran"/>
    <property type="match status" value="2"/>
</dbReference>
<dbReference type="PANTHER" id="PTHR43776">
    <property type="entry name" value="TRANSPORT ATP-BINDING PROTEIN"/>
    <property type="match status" value="1"/>
</dbReference>
<dbReference type="AlphaFoldDB" id="A0A4R3Z026"/>
<dbReference type="Gene3D" id="3.40.50.300">
    <property type="entry name" value="P-loop containing nucleotide triphosphate hydrolases"/>
    <property type="match status" value="2"/>
</dbReference>
<dbReference type="InterPro" id="IPR017871">
    <property type="entry name" value="ABC_transporter-like_CS"/>
</dbReference>
<accession>A0A4R3Z026</accession>
<dbReference type="OrthoDB" id="9784450at2"/>
<feature type="domain" description="ABC transporter" evidence="5">
    <location>
        <begin position="5"/>
        <end position="250"/>
    </location>
</feature>
<keyword evidence="3" id="KW-0547">Nucleotide-binding</keyword>
<protein>
    <submittedName>
        <fullName evidence="6">Microcin C transport system ATP-binding protein</fullName>
    </submittedName>
</protein>
<reference evidence="6 7" key="1">
    <citation type="submission" date="2019-03" db="EMBL/GenBank/DDBJ databases">
        <title>Genomic Encyclopedia of Type Strains, Phase IV (KMG-IV): sequencing the most valuable type-strain genomes for metagenomic binning, comparative biology and taxonomic classification.</title>
        <authorList>
            <person name="Goeker M."/>
        </authorList>
    </citation>
    <scope>NUCLEOTIDE SEQUENCE [LARGE SCALE GENOMIC DNA]</scope>
    <source>
        <strain evidence="6 7">DSM 19580</strain>
    </source>
</reference>
<evidence type="ECO:0000256" key="4">
    <source>
        <dbReference type="ARBA" id="ARBA00022840"/>
    </source>
</evidence>
<evidence type="ECO:0000313" key="7">
    <source>
        <dbReference type="Proteomes" id="UP000295719"/>
    </source>
</evidence>
<dbReference type="GO" id="GO:0016887">
    <property type="term" value="F:ATP hydrolysis activity"/>
    <property type="evidence" value="ECO:0007669"/>
    <property type="project" value="InterPro"/>
</dbReference>
<dbReference type="SUPFAM" id="SSF52540">
    <property type="entry name" value="P-loop containing nucleoside triphosphate hydrolases"/>
    <property type="match status" value="2"/>
</dbReference>
<dbReference type="PROSITE" id="PS50893">
    <property type="entry name" value="ABC_TRANSPORTER_2"/>
    <property type="match status" value="2"/>
</dbReference>
<keyword evidence="2" id="KW-0813">Transport</keyword>
<dbReference type="PROSITE" id="PS00211">
    <property type="entry name" value="ABC_TRANSPORTER_1"/>
    <property type="match status" value="2"/>
</dbReference>
<keyword evidence="7" id="KW-1185">Reference proteome</keyword>
<dbReference type="RefSeq" id="WP_131864341.1">
    <property type="nucleotide sequence ID" value="NZ_SMCR01000002.1"/>
</dbReference>
<dbReference type="GO" id="GO:0005524">
    <property type="term" value="F:ATP binding"/>
    <property type="evidence" value="ECO:0007669"/>
    <property type="project" value="UniProtKB-KW"/>
</dbReference>
<comment type="caution">
    <text evidence="6">The sequence shown here is derived from an EMBL/GenBank/DDBJ whole genome shotgun (WGS) entry which is preliminary data.</text>
</comment>
<dbReference type="Proteomes" id="UP000295719">
    <property type="component" value="Unassembled WGS sequence"/>
</dbReference>
<proteinExistence type="inferred from homology"/>